<sequence length="247" mass="27734">MESERGESLPSSSNPVEVVNSIRERTIAENSMVVLLQGLHGEVTTVDLRNESTARGRVVNVDAFMNIRLEEALYRDRRGRLTQLQDMFITGRNVRYVHIPDHMDIMKTIQSQLAKIHRVRNFASQGGGRKEFKKTKAFILEFNFISEEKETLVDCLCLVLLLPLEDEREWITVCCSSSAPAATVTSCCLRLTHRILSTCCQTHKCLSSLWLCLELCHIQDQGRAAAAAAAGVQRVNSPGHVRDLNPL</sequence>
<dbReference type="GO" id="GO:0016604">
    <property type="term" value="C:nuclear body"/>
    <property type="evidence" value="ECO:0007669"/>
    <property type="project" value="TreeGrafter"/>
</dbReference>
<organism evidence="2 3">
    <name type="scientific">Solea senegalensis</name>
    <name type="common">Senegalese sole</name>
    <dbReference type="NCBI Taxonomy" id="28829"/>
    <lineage>
        <taxon>Eukaryota</taxon>
        <taxon>Metazoa</taxon>
        <taxon>Chordata</taxon>
        <taxon>Craniata</taxon>
        <taxon>Vertebrata</taxon>
        <taxon>Euteleostomi</taxon>
        <taxon>Actinopterygii</taxon>
        <taxon>Neopterygii</taxon>
        <taxon>Teleostei</taxon>
        <taxon>Neoteleostei</taxon>
        <taxon>Acanthomorphata</taxon>
        <taxon>Carangaria</taxon>
        <taxon>Pleuronectiformes</taxon>
        <taxon>Pleuronectoidei</taxon>
        <taxon>Soleidae</taxon>
        <taxon>Solea</taxon>
    </lineage>
</organism>
<dbReference type="PANTHER" id="PTHR21196">
    <property type="entry name" value="U7 SNRNA-ASSOCIATED SM-LIKE PROTEIN LSM10"/>
    <property type="match status" value="1"/>
</dbReference>
<dbReference type="PROSITE" id="PS52002">
    <property type="entry name" value="SM"/>
    <property type="match status" value="1"/>
</dbReference>
<feature type="domain" description="Sm" evidence="1">
    <location>
        <begin position="31"/>
        <end position="103"/>
    </location>
</feature>
<proteinExistence type="predicted"/>
<comment type="caution">
    <text evidence="2">The sequence shown here is derived from an EMBL/GenBank/DDBJ whole genome shotgun (WGS) entry which is preliminary data.</text>
</comment>
<evidence type="ECO:0000313" key="3">
    <source>
        <dbReference type="Proteomes" id="UP000693946"/>
    </source>
</evidence>
<dbReference type="GO" id="GO:0006398">
    <property type="term" value="P:mRNA 3'-end processing by stem-loop binding and cleavage"/>
    <property type="evidence" value="ECO:0007669"/>
    <property type="project" value="TreeGrafter"/>
</dbReference>
<dbReference type="Pfam" id="PF01423">
    <property type="entry name" value="LSM"/>
    <property type="match status" value="1"/>
</dbReference>
<dbReference type="GO" id="GO:0071208">
    <property type="term" value="F:histone pre-mRNA DCP binding"/>
    <property type="evidence" value="ECO:0007669"/>
    <property type="project" value="TreeGrafter"/>
</dbReference>
<dbReference type="CDD" id="cd01733">
    <property type="entry name" value="LSm10"/>
    <property type="match status" value="1"/>
</dbReference>
<dbReference type="GO" id="GO:0071254">
    <property type="term" value="C:cytoplasmic U snRNP body"/>
    <property type="evidence" value="ECO:0007669"/>
    <property type="project" value="TreeGrafter"/>
</dbReference>
<dbReference type="PANTHER" id="PTHR21196:SF1">
    <property type="entry name" value="U7 SNRNA-ASSOCIATED SM-LIKE PROTEIN LSM10"/>
    <property type="match status" value="1"/>
</dbReference>
<name>A0AAV6R5N7_SOLSE</name>
<dbReference type="Proteomes" id="UP000693946">
    <property type="component" value="Linkage Group LG20"/>
</dbReference>
<reference evidence="2 3" key="1">
    <citation type="journal article" date="2021" name="Sci. Rep.">
        <title>Chromosome anchoring in Senegalese sole (Solea senegalensis) reveals sex-associated markers and genome rearrangements in flatfish.</title>
        <authorList>
            <person name="Guerrero-Cozar I."/>
            <person name="Gomez-Garrido J."/>
            <person name="Berbel C."/>
            <person name="Martinez-Blanch J.F."/>
            <person name="Alioto T."/>
            <person name="Claros M.G."/>
            <person name="Gagnaire P.A."/>
            <person name="Manchado M."/>
        </authorList>
    </citation>
    <scope>NUCLEOTIDE SEQUENCE [LARGE SCALE GENOMIC DNA]</scope>
    <source>
        <strain evidence="2">Sse05_10M</strain>
    </source>
</reference>
<dbReference type="AlphaFoldDB" id="A0AAV6R5N7"/>
<dbReference type="EMBL" id="JAGKHQ010000013">
    <property type="protein sequence ID" value="KAG7500275.1"/>
    <property type="molecule type" value="Genomic_DNA"/>
</dbReference>
<gene>
    <name evidence="2" type="ORF">JOB18_013995</name>
</gene>
<keyword evidence="3" id="KW-1185">Reference proteome</keyword>
<evidence type="ECO:0000259" key="1">
    <source>
        <dbReference type="PROSITE" id="PS52002"/>
    </source>
</evidence>
<dbReference type="InterPro" id="IPR001163">
    <property type="entry name" value="Sm_dom_euk/arc"/>
</dbReference>
<protein>
    <recommendedName>
        <fullName evidence="1">Sm domain-containing protein</fullName>
    </recommendedName>
</protein>
<dbReference type="InterPro" id="IPR052840">
    <property type="entry name" value="U7_snRNA_Sm-like"/>
</dbReference>
<dbReference type="SMART" id="SM00651">
    <property type="entry name" value="Sm"/>
    <property type="match status" value="1"/>
</dbReference>
<accession>A0AAV6R5N7</accession>
<dbReference type="InterPro" id="IPR047575">
    <property type="entry name" value="Sm"/>
</dbReference>
<evidence type="ECO:0000313" key="2">
    <source>
        <dbReference type="EMBL" id="KAG7500275.1"/>
    </source>
</evidence>
<dbReference type="GO" id="GO:0071209">
    <property type="term" value="F:U7 snRNA binding"/>
    <property type="evidence" value="ECO:0007669"/>
    <property type="project" value="TreeGrafter"/>
</dbReference>